<reference evidence="3 4" key="3">
    <citation type="journal article" date="2019" name="Int. J. Syst. Evol. Microbiol.">
        <title>Anaerobacillus isosaccharinicus sp. nov., an alkaliphilic bacterium which degrades isosaccharinic acid.</title>
        <authorList>
            <person name="Bassil N.M."/>
            <person name="Lloyd J.R."/>
        </authorList>
    </citation>
    <scope>NUCLEOTIDE SEQUENCE [LARGE SCALE GENOMIC DNA]</scope>
    <source>
        <strain evidence="3 4">NB2006</strain>
    </source>
</reference>
<sequence length="104" mass="12172">MEKRYSQMTEYEIRQEIAVLNDKAKKAEQMGMVNELAVYERKIVMAKSYLLNPDDFHPGETYEINDGEGTMFKISYMNGVFAWGFREGNEKEEEAFPIALLFKQ</sequence>
<accession>A0A1S2M608</accession>
<proteinExistence type="predicted"/>
<dbReference type="SUPFAM" id="SSF101697">
    <property type="entry name" value="Hypothetical protein YfhH"/>
    <property type="match status" value="1"/>
</dbReference>
<dbReference type="InterPro" id="IPR014938">
    <property type="entry name" value="YfhH-like"/>
</dbReference>
<dbReference type="EMBL" id="CP063356">
    <property type="protein sequence ID" value="QOY36720.1"/>
    <property type="molecule type" value="Genomic_DNA"/>
</dbReference>
<dbReference type="AlphaFoldDB" id="A0A1S2M608"/>
<reference evidence="3" key="4">
    <citation type="submission" date="2020-10" db="EMBL/GenBank/DDBJ databases">
        <authorList>
            <person name="Bassil N.M."/>
            <person name="Lloyd J.R."/>
        </authorList>
    </citation>
    <scope>NUCLEOTIDE SEQUENCE</scope>
    <source>
        <strain evidence="3">NB2006</strain>
    </source>
</reference>
<evidence type="ECO:0000313" key="1">
    <source>
        <dbReference type="EMBL" id="OIJ10078.1"/>
    </source>
</evidence>
<dbReference type="Proteomes" id="UP000180175">
    <property type="component" value="Chromosome"/>
</dbReference>
<reference evidence="3 4" key="2">
    <citation type="journal article" date="2017" name="Genome Announc.">
        <title>Draft Genome Sequences of Four Alkaliphilic Bacteria Belonging to the Anaerobacillus Genus.</title>
        <authorList>
            <person name="Bassil N.M."/>
            <person name="Lloyd J.R."/>
        </authorList>
    </citation>
    <scope>NUCLEOTIDE SEQUENCE [LARGE SCALE GENOMIC DNA]</scope>
    <source>
        <strain evidence="3 4">NB2006</strain>
    </source>
</reference>
<evidence type="ECO:0000313" key="3">
    <source>
        <dbReference type="EMBL" id="QOY36720.1"/>
    </source>
</evidence>
<dbReference type="EMBL" id="LQXD01000148">
    <property type="protein sequence ID" value="OIJ10078.1"/>
    <property type="molecule type" value="Genomic_DNA"/>
</dbReference>
<reference evidence="2 4" key="1">
    <citation type="submission" date="2016-10" db="EMBL/GenBank/DDBJ databases">
        <title>Draft genome sequences of four alkaliphilic bacteria belonging to the Anaerobacillus genus.</title>
        <authorList>
            <person name="Bassil N.M."/>
            <person name="Lloyd J.R."/>
        </authorList>
    </citation>
    <scope>NUCLEOTIDE SEQUENCE [LARGE SCALE GENOMIC DNA]</scope>
    <source>
        <strain evidence="2 4">NB2006</strain>
    </source>
</reference>
<gene>
    <name evidence="3" type="ORF">AWH56_003430</name>
    <name evidence="2" type="ORF">AWH56_08315</name>
    <name evidence="1" type="ORF">AWH56_17120</name>
</gene>
<dbReference type="InterPro" id="IPR036289">
    <property type="entry name" value="YfhH"/>
</dbReference>
<dbReference type="RefSeq" id="WP_071316707.1">
    <property type="nucleotide sequence ID" value="NZ_CP063356.2"/>
</dbReference>
<keyword evidence="4" id="KW-1185">Reference proteome</keyword>
<name>A0A1S2M608_9BACI</name>
<dbReference type="Pfam" id="PF08838">
    <property type="entry name" value="DUF1811"/>
    <property type="match status" value="1"/>
</dbReference>
<dbReference type="EMBL" id="LQXD01000073">
    <property type="protein sequence ID" value="OIJ20198.1"/>
    <property type="molecule type" value="Genomic_DNA"/>
</dbReference>
<evidence type="ECO:0000313" key="2">
    <source>
        <dbReference type="EMBL" id="OIJ20198.1"/>
    </source>
</evidence>
<evidence type="ECO:0000313" key="4">
    <source>
        <dbReference type="Proteomes" id="UP000180175"/>
    </source>
</evidence>
<dbReference type="Gene3D" id="2.30.30.340">
    <property type="entry name" value="Hypothetical protein YfhH like domains"/>
    <property type="match status" value="1"/>
</dbReference>
<organism evidence="2 4">
    <name type="scientific">Anaerobacillus isosaccharinicus</name>
    <dbReference type="NCBI Taxonomy" id="1532552"/>
    <lineage>
        <taxon>Bacteria</taxon>
        <taxon>Bacillati</taxon>
        <taxon>Bacillota</taxon>
        <taxon>Bacilli</taxon>
        <taxon>Bacillales</taxon>
        <taxon>Bacillaceae</taxon>
        <taxon>Anaerobacillus</taxon>
    </lineage>
</organism>
<dbReference type="KEGG" id="aia:AWH56_003430"/>
<dbReference type="Gene3D" id="1.10.287.880">
    <property type="entry name" value="Hypothetical protein YfhH domain"/>
    <property type="match status" value="1"/>
</dbReference>
<protein>
    <submittedName>
        <fullName evidence="3">YfhH family protein</fullName>
    </submittedName>
</protein>